<proteinExistence type="inferred from homology"/>
<evidence type="ECO:0000313" key="8">
    <source>
        <dbReference type="Proteomes" id="UP000580654"/>
    </source>
</evidence>
<protein>
    <submittedName>
        <fullName evidence="7">DNA-binding transcriptional LysR family regulator</fullName>
    </submittedName>
</protein>
<feature type="domain" description="HTH lysR-type" evidence="6">
    <location>
        <begin position="1"/>
        <end position="58"/>
    </location>
</feature>
<dbReference type="GO" id="GO:0006351">
    <property type="term" value="P:DNA-templated transcription"/>
    <property type="evidence" value="ECO:0007669"/>
    <property type="project" value="TreeGrafter"/>
</dbReference>
<feature type="coiled-coil region" evidence="5">
    <location>
        <begin position="29"/>
        <end position="88"/>
    </location>
</feature>
<comment type="caution">
    <text evidence="7">The sequence shown here is derived from an EMBL/GenBank/DDBJ whole genome shotgun (WGS) entry which is preliminary data.</text>
</comment>
<dbReference type="Pfam" id="PF03466">
    <property type="entry name" value="LysR_substrate"/>
    <property type="match status" value="1"/>
</dbReference>
<dbReference type="InterPro" id="IPR036388">
    <property type="entry name" value="WH-like_DNA-bd_sf"/>
</dbReference>
<keyword evidence="2" id="KW-0805">Transcription regulation</keyword>
<keyword evidence="3 7" id="KW-0238">DNA-binding</keyword>
<dbReference type="SUPFAM" id="SSF46785">
    <property type="entry name" value="Winged helix' DNA-binding domain"/>
    <property type="match status" value="1"/>
</dbReference>
<dbReference type="CDD" id="cd08422">
    <property type="entry name" value="PBP2_CrgA_like"/>
    <property type="match status" value="1"/>
</dbReference>
<dbReference type="InterPro" id="IPR058163">
    <property type="entry name" value="LysR-type_TF_proteobact-type"/>
</dbReference>
<evidence type="ECO:0000256" key="3">
    <source>
        <dbReference type="ARBA" id="ARBA00023125"/>
    </source>
</evidence>
<evidence type="ECO:0000259" key="6">
    <source>
        <dbReference type="PROSITE" id="PS50931"/>
    </source>
</evidence>
<name>A0A840YCJ0_9PROT</name>
<dbReference type="GO" id="GO:0003700">
    <property type="term" value="F:DNA-binding transcription factor activity"/>
    <property type="evidence" value="ECO:0007669"/>
    <property type="project" value="InterPro"/>
</dbReference>
<evidence type="ECO:0000256" key="1">
    <source>
        <dbReference type="ARBA" id="ARBA00009437"/>
    </source>
</evidence>
<keyword evidence="4" id="KW-0804">Transcription</keyword>
<keyword evidence="8" id="KW-1185">Reference proteome</keyword>
<dbReference type="InterPro" id="IPR036390">
    <property type="entry name" value="WH_DNA-bd_sf"/>
</dbReference>
<sequence length="299" mass="32135">MNLNRLAYFAAVAEAGSYSEAARQLGVTKALLSQQVMRLEEELRTALLLRTSRRLALTEAGRTLHARCAAILREVEDARAEIASAQSEPAGLLRVAAPNDYGTSRIAPLAARFSLAHPRCGIELLLSDERIDLAAGRVDLAVRVGWLEEPGLEGQRIGGFGQWLVAAPGLAAAASDPEALQALPFVANRALRDPLTWRFVHHRRGDRTVRMREVLAANATPAVLAATLAGGGVSVLPDFLVTEPVRDGRLVRLLPDWDLPSGGVHAVFPASRFRPPKVTAFVAMLAGEHAQDHGPKPGR</sequence>
<dbReference type="InterPro" id="IPR005119">
    <property type="entry name" value="LysR_subst-bd"/>
</dbReference>
<dbReference type="InterPro" id="IPR000847">
    <property type="entry name" value="LysR_HTH_N"/>
</dbReference>
<dbReference type="EMBL" id="JACIJD010000040">
    <property type="protein sequence ID" value="MBB5696399.1"/>
    <property type="molecule type" value="Genomic_DNA"/>
</dbReference>
<dbReference type="Proteomes" id="UP000580654">
    <property type="component" value="Unassembled WGS sequence"/>
</dbReference>
<organism evidence="7 8">
    <name type="scientific">Muricoccus pecuniae</name>
    <dbReference type="NCBI Taxonomy" id="693023"/>
    <lineage>
        <taxon>Bacteria</taxon>
        <taxon>Pseudomonadati</taxon>
        <taxon>Pseudomonadota</taxon>
        <taxon>Alphaproteobacteria</taxon>
        <taxon>Acetobacterales</taxon>
        <taxon>Roseomonadaceae</taxon>
        <taxon>Muricoccus</taxon>
    </lineage>
</organism>
<gene>
    <name evidence="7" type="ORF">FHS87_004470</name>
</gene>
<dbReference type="PANTHER" id="PTHR30537:SF66">
    <property type="entry name" value="IRON-REGULATED VIRULENCE REGULATORY PROTEIN IRGB"/>
    <property type="match status" value="1"/>
</dbReference>
<dbReference type="PANTHER" id="PTHR30537">
    <property type="entry name" value="HTH-TYPE TRANSCRIPTIONAL REGULATOR"/>
    <property type="match status" value="1"/>
</dbReference>
<accession>A0A840YCJ0</accession>
<evidence type="ECO:0000256" key="4">
    <source>
        <dbReference type="ARBA" id="ARBA00023163"/>
    </source>
</evidence>
<dbReference type="SUPFAM" id="SSF53850">
    <property type="entry name" value="Periplasmic binding protein-like II"/>
    <property type="match status" value="1"/>
</dbReference>
<dbReference type="GO" id="GO:0043565">
    <property type="term" value="F:sequence-specific DNA binding"/>
    <property type="evidence" value="ECO:0007669"/>
    <property type="project" value="TreeGrafter"/>
</dbReference>
<comment type="similarity">
    <text evidence="1">Belongs to the LysR transcriptional regulatory family.</text>
</comment>
<dbReference type="FunFam" id="1.10.10.10:FF:000001">
    <property type="entry name" value="LysR family transcriptional regulator"/>
    <property type="match status" value="1"/>
</dbReference>
<dbReference type="Gene3D" id="1.10.10.10">
    <property type="entry name" value="Winged helix-like DNA-binding domain superfamily/Winged helix DNA-binding domain"/>
    <property type="match status" value="1"/>
</dbReference>
<dbReference type="Pfam" id="PF00126">
    <property type="entry name" value="HTH_1"/>
    <property type="match status" value="1"/>
</dbReference>
<dbReference type="RefSeq" id="WP_246418624.1">
    <property type="nucleotide sequence ID" value="NZ_JACIJD010000040.1"/>
</dbReference>
<reference evidence="7 8" key="1">
    <citation type="submission" date="2020-08" db="EMBL/GenBank/DDBJ databases">
        <title>Genomic Encyclopedia of Type Strains, Phase IV (KMG-IV): sequencing the most valuable type-strain genomes for metagenomic binning, comparative biology and taxonomic classification.</title>
        <authorList>
            <person name="Goeker M."/>
        </authorList>
    </citation>
    <scope>NUCLEOTIDE SEQUENCE [LARGE SCALE GENOMIC DNA]</scope>
    <source>
        <strain evidence="7 8">DSM 25622</strain>
    </source>
</reference>
<dbReference type="PROSITE" id="PS50931">
    <property type="entry name" value="HTH_LYSR"/>
    <property type="match status" value="1"/>
</dbReference>
<evidence type="ECO:0000313" key="7">
    <source>
        <dbReference type="EMBL" id="MBB5696399.1"/>
    </source>
</evidence>
<evidence type="ECO:0000256" key="2">
    <source>
        <dbReference type="ARBA" id="ARBA00023015"/>
    </source>
</evidence>
<keyword evidence="5" id="KW-0175">Coiled coil</keyword>
<dbReference type="Gene3D" id="3.40.190.290">
    <property type="match status" value="1"/>
</dbReference>
<dbReference type="AlphaFoldDB" id="A0A840YCJ0"/>
<evidence type="ECO:0000256" key="5">
    <source>
        <dbReference type="SAM" id="Coils"/>
    </source>
</evidence>